<dbReference type="Proteomes" id="UP001610411">
    <property type="component" value="Unassembled WGS sequence"/>
</dbReference>
<accession>A0ABD2D7Q9</accession>
<comment type="caution">
    <text evidence="1">The sequence shown here is derived from an EMBL/GenBank/DDBJ whole genome shotgun (WGS) entry which is preliminary data.</text>
</comment>
<dbReference type="AlphaFoldDB" id="A0ABD2D7Q9"/>
<name>A0ABD2D7Q9_DAUMA</name>
<sequence>MERNHINVTYVARALIINQTLHGIVEFILERNHT</sequence>
<protein>
    <submittedName>
        <fullName evidence="1">Zinc finger protein 611 isoform a</fullName>
    </submittedName>
</protein>
<evidence type="ECO:0000313" key="1">
    <source>
        <dbReference type="EMBL" id="KAL2762862.1"/>
    </source>
</evidence>
<organism evidence="1 2">
    <name type="scientific">Daubentonia madagascariensis</name>
    <name type="common">Aye-aye</name>
    <name type="synonym">Sciurus madagascariensis</name>
    <dbReference type="NCBI Taxonomy" id="31869"/>
    <lineage>
        <taxon>Eukaryota</taxon>
        <taxon>Metazoa</taxon>
        <taxon>Chordata</taxon>
        <taxon>Craniata</taxon>
        <taxon>Vertebrata</taxon>
        <taxon>Euteleostomi</taxon>
        <taxon>Mammalia</taxon>
        <taxon>Eutheria</taxon>
        <taxon>Euarchontoglires</taxon>
        <taxon>Primates</taxon>
        <taxon>Strepsirrhini</taxon>
        <taxon>Chiromyiformes</taxon>
        <taxon>Daubentoniidae</taxon>
        <taxon>Daubentonia</taxon>
    </lineage>
</organism>
<gene>
    <name evidence="1" type="ORF">WCI35_031253</name>
</gene>
<reference evidence="1 2" key="1">
    <citation type="journal article" date="2024" name="G3 (Bethesda)">
        <title>A hybrid genome assembly of the endangered aye-aye (Daubentonia madagascariensis).</title>
        <authorList>
            <person name="Versoza C.J."/>
            <person name="Pfeifer S.P."/>
        </authorList>
    </citation>
    <scope>NUCLEOTIDE SEQUENCE [LARGE SCALE GENOMIC DNA]</scope>
    <source>
        <strain evidence="1">6821</strain>
    </source>
</reference>
<proteinExistence type="predicted"/>
<dbReference type="EMBL" id="JBFSEQ010000013">
    <property type="protein sequence ID" value="KAL2762862.1"/>
    <property type="molecule type" value="Genomic_DNA"/>
</dbReference>
<keyword evidence="2" id="KW-1185">Reference proteome</keyword>
<feature type="non-terminal residue" evidence="1">
    <location>
        <position position="34"/>
    </location>
</feature>
<evidence type="ECO:0000313" key="2">
    <source>
        <dbReference type="Proteomes" id="UP001610411"/>
    </source>
</evidence>